<dbReference type="Proteomes" id="UP000632849">
    <property type="component" value="Unassembled WGS sequence"/>
</dbReference>
<dbReference type="AlphaFoldDB" id="A0A919BTR7"/>
<name>A0A919BTR7_STRFL</name>
<dbReference type="RefSeq" id="WP_190043375.1">
    <property type="nucleotide sequence ID" value="NZ_BNBE01000002.1"/>
</dbReference>
<reference evidence="1" key="1">
    <citation type="journal article" date="2014" name="Int. J. Syst. Evol. Microbiol.">
        <title>Complete genome sequence of Corynebacterium casei LMG S-19264T (=DSM 44701T), isolated from a smear-ripened cheese.</title>
        <authorList>
            <consortium name="US DOE Joint Genome Institute (JGI-PGF)"/>
            <person name="Walter F."/>
            <person name="Albersmeier A."/>
            <person name="Kalinowski J."/>
            <person name="Ruckert C."/>
        </authorList>
    </citation>
    <scope>NUCLEOTIDE SEQUENCE</scope>
    <source>
        <strain evidence="1">JCM 4122</strain>
    </source>
</reference>
<protein>
    <submittedName>
        <fullName evidence="1">Uncharacterized protein</fullName>
    </submittedName>
</protein>
<evidence type="ECO:0000313" key="1">
    <source>
        <dbReference type="EMBL" id="GHG13970.1"/>
    </source>
</evidence>
<gene>
    <name evidence="1" type="ORF">GCM10017667_55130</name>
</gene>
<comment type="caution">
    <text evidence="1">The sequence shown here is derived from an EMBL/GenBank/DDBJ whole genome shotgun (WGS) entry which is preliminary data.</text>
</comment>
<keyword evidence="2" id="KW-1185">Reference proteome</keyword>
<sequence>MITTPSQHAALIASALADVIRSGAGQHPDRGALERIADLLDTVVIAFVDAEPDADAVAAPADAVLALQDAEVLASRSPAAGLPLGFTAAVLAPVTGQAPELPVPVGVASPQLAEQDARLRARLALVEEWLLDTQHPDMVSAYASMSLTLRTKLAHIAAAVAVGSRA</sequence>
<evidence type="ECO:0000313" key="2">
    <source>
        <dbReference type="Proteomes" id="UP000632849"/>
    </source>
</evidence>
<organism evidence="1 2">
    <name type="scientific">Streptomyces filamentosus</name>
    <name type="common">Streptomyces roseosporus</name>
    <dbReference type="NCBI Taxonomy" id="67294"/>
    <lineage>
        <taxon>Bacteria</taxon>
        <taxon>Bacillati</taxon>
        <taxon>Actinomycetota</taxon>
        <taxon>Actinomycetes</taxon>
        <taxon>Kitasatosporales</taxon>
        <taxon>Streptomycetaceae</taxon>
        <taxon>Streptomyces</taxon>
    </lineage>
</organism>
<reference evidence="1" key="2">
    <citation type="submission" date="2020-09" db="EMBL/GenBank/DDBJ databases">
        <authorList>
            <person name="Sun Q."/>
            <person name="Ohkuma M."/>
        </authorList>
    </citation>
    <scope>NUCLEOTIDE SEQUENCE</scope>
    <source>
        <strain evidence="1">JCM 4122</strain>
    </source>
</reference>
<proteinExistence type="predicted"/>
<accession>A0A919BTR7</accession>
<dbReference type="EMBL" id="BNBE01000002">
    <property type="protein sequence ID" value="GHG13970.1"/>
    <property type="molecule type" value="Genomic_DNA"/>
</dbReference>